<dbReference type="GO" id="GO:0004713">
    <property type="term" value="F:protein tyrosine kinase activity"/>
    <property type="evidence" value="ECO:0007669"/>
    <property type="project" value="TreeGrafter"/>
</dbReference>
<dbReference type="Pfam" id="PF13807">
    <property type="entry name" value="GNVR"/>
    <property type="match status" value="1"/>
</dbReference>
<sequence length="691" mass="74231">MIDLSEIPAILRRHLVWLIVCPIVFAVLALTYAALKTPVYQTSAELLVQPDGVQIIGTDPTAPGRSQTLQAMDLDSQTFVILSAGVLNEVANNLKLDIDPGFYQPGLRNRLLSVIGGGLSGNSRSSSDVRAATLEALREAINVFRLGRSFVFSITVSHPDPELAASIANETARVYIEQNRSTRTEALARASTTLGKQAQQLRSRVETAEAAVEAYKARQGLISTSGGSVIDQQLDALNTQITDARVELERAKSLYDQMAPLTLSDVEAGAVPGGTENTVLSSLRVQYAQVAQQVAEAATTLGSNHPTLLELRSQLSNTQREIQSELQRIKQSVRNRFEQAQSTVNALELQSKNLQSQNTVQGKALIELRQLQSEAGASRAVYEAFLKRSRELEELPELDTSTTRILSEAPVPTTASGPKKILVLGAALVFGFAVAASGAVLLTVLRGPMMSERQLVTQTSAPILANLNKPAQESASLIRLPHLAGTDRTQLESKAAIARVRVAYALRNAIAYNRPANILALSVGRTGDTSEFVRSVAEELHDMGEEILFAHTTNNRQDETKVPRKPQPVTPGIDAIQTIAAKLSSSSGAVPRSAGDADAAGLAGYLRVEHIDPRKKYASGGDLGSANEDILLVDAGNIDESPMLPVLLRHCDGIILITAVGDTNETEFEHAAAFLEPWYDRIIGNVVLSAA</sequence>
<dbReference type="Pfam" id="PF02706">
    <property type="entry name" value="Wzz"/>
    <property type="match status" value="1"/>
</dbReference>
<dbReference type="OrthoDB" id="230260at2"/>
<dbReference type="Proteomes" id="UP000049983">
    <property type="component" value="Unassembled WGS sequence"/>
</dbReference>
<evidence type="ECO:0000256" key="4">
    <source>
        <dbReference type="ARBA" id="ARBA00022989"/>
    </source>
</evidence>
<feature type="domain" description="Tyrosine-protein kinase G-rich" evidence="9">
    <location>
        <begin position="370"/>
        <end position="440"/>
    </location>
</feature>
<keyword evidence="6" id="KW-0175">Coiled coil</keyword>
<keyword evidence="11" id="KW-1185">Reference proteome</keyword>
<keyword evidence="5 7" id="KW-0472">Membrane</keyword>
<keyword evidence="10" id="KW-0808">Transferase</keyword>
<dbReference type="STRING" id="311410.LA5095_05195"/>
<feature type="coiled-coil region" evidence="6">
    <location>
        <begin position="308"/>
        <end position="357"/>
    </location>
</feature>
<evidence type="ECO:0000256" key="2">
    <source>
        <dbReference type="ARBA" id="ARBA00022475"/>
    </source>
</evidence>
<name>A0A0M6ZIZ2_9HYPH</name>
<evidence type="ECO:0000313" key="10">
    <source>
        <dbReference type="EMBL" id="CTQ78681.1"/>
    </source>
</evidence>
<evidence type="ECO:0000256" key="7">
    <source>
        <dbReference type="SAM" id="Phobius"/>
    </source>
</evidence>
<dbReference type="InterPro" id="IPR032807">
    <property type="entry name" value="GNVR"/>
</dbReference>
<keyword evidence="4 7" id="KW-1133">Transmembrane helix</keyword>
<evidence type="ECO:0000256" key="1">
    <source>
        <dbReference type="ARBA" id="ARBA00004651"/>
    </source>
</evidence>
<dbReference type="GO" id="GO:0005886">
    <property type="term" value="C:plasma membrane"/>
    <property type="evidence" value="ECO:0007669"/>
    <property type="project" value="UniProtKB-SubCell"/>
</dbReference>
<feature type="domain" description="Polysaccharide chain length determinant N-terminal" evidence="8">
    <location>
        <begin position="2"/>
        <end position="94"/>
    </location>
</feature>
<gene>
    <name evidence="10" type="ORF">LA5096_05770</name>
</gene>
<proteinExistence type="predicted"/>
<keyword evidence="2" id="KW-1003">Cell membrane</keyword>
<dbReference type="PANTHER" id="PTHR32309:SF13">
    <property type="entry name" value="FERRIC ENTEROBACTIN TRANSPORT PROTEIN FEPE"/>
    <property type="match status" value="1"/>
</dbReference>
<accession>A0A0M6ZIZ2</accession>
<evidence type="ECO:0000256" key="3">
    <source>
        <dbReference type="ARBA" id="ARBA00022692"/>
    </source>
</evidence>
<dbReference type="AlphaFoldDB" id="A0A0M6ZIZ2"/>
<organism evidence="10 11">
    <name type="scientific">Roseibium album</name>
    <dbReference type="NCBI Taxonomy" id="311410"/>
    <lineage>
        <taxon>Bacteria</taxon>
        <taxon>Pseudomonadati</taxon>
        <taxon>Pseudomonadota</taxon>
        <taxon>Alphaproteobacteria</taxon>
        <taxon>Hyphomicrobiales</taxon>
        <taxon>Stappiaceae</taxon>
        <taxon>Roseibium</taxon>
    </lineage>
</organism>
<dbReference type="PANTHER" id="PTHR32309">
    <property type="entry name" value="TYROSINE-PROTEIN KINASE"/>
    <property type="match status" value="1"/>
</dbReference>
<feature type="transmembrane region" description="Helical" evidence="7">
    <location>
        <begin position="15"/>
        <end position="35"/>
    </location>
</feature>
<protein>
    <submittedName>
        <fullName evidence="10">Tyrosine kinase</fullName>
    </submittedName>
</protein>
<feature type="coiled-coil region" evidence="6">
    <location>
        <begin position="198"/>
        <end position="254"/>
    </location>
</feature>
<dbReference type="GeneID" id="97673010"/>
<dbReference type="EMBL" id="CXWC01000015">
    <property type="protein sequence ID" value="CTQ78681.1"/>
    <property type="molecule type" value="Genomic_DNA"/>
</dbReference>
<keyword evidence="10" id="KW-0418">Kinase</keyword>
<evidence type="ECO:0000313" key="11">
    <source>
        <dbReference type="Proteomes" id="UP000049983"/>
    </source>
</evidence>
<evidence type="ECO:0000256" key="6">
    <source>
        <dbReference type="SAM" id="Coils"/>
    </source>
</evidence>
<evidence type="ECO:0000256" key="5">
    <source>
        <dbReference type="ARBA" id="ARBA00023136"/>
    </source>
</evidence>
<dbReference type="RefSeq" id="WP_055120289.1">
    <property type="nucleotide sequence ID" value="NZ_CXWA01000009.1"/>
</dbReference>
<evidence type="ECO:0000259" key="8">
    <source>
        <dbReference type="Pfam" id="PF02706"/>
    </source>
</evidence>
<reference evidence="11" key="1">
    <citation type="submission" date="2015-07" db="EMBL/GenBank/DDBJ databases">
        <authorList>
            <person name="Rodrigo-Torres Lidia"/>
            <person name="Arahal R.David."/>
        </authorList>
    </citation>
    <scope>NUCLEOTIDE SEQUENCE [LARGE SCALE GENOMIC DNA]</scope>
    <source>
        <strain evidence="11">CECT 5096</strain>
    </source>
</reference>
<evidence type="ECO:0000259" key="9">
    <source>
        <dbReference type="Pfam" id="PF13807"/>
    </source>
</evidence>
<dbReference type="InterPro" id="IPR050445">
    <property type="entry name" value="Bact_polysacc_biosynth/exp"/>
</dbReference>
<dbReference type="InterPro" id="IPR003856">
    <property type="entry name" value="LPS_length_determ_N"/>
</dbReference>
<keyword evidence="3 7" id="KW-0812">Transmembrane</keyword>
<feature type="transmembrane region" description="Helical" evidence="7">
    <location>
        <begin position="421"/>
        <end position="445"/>
    </location>
</feature>
<comment type="subcellular location">
    <subcellularLocation>
        <location evidence="1">Cell membrane</location>
        <topology evidence="1">Multi-pass membrane protein</topology>
    </subcellularLocation>
</comment>